<evidence type="ECO:0000256" key="3">
    <source>
        <dbReference type="ARBA" id="ARBA00023163"/>
    </source>
</evidence>
<comment type="caution">
    <text evidence="5">The sequence shown here is derived from an EMBL/GenBank/DDBJ whole genome shotgun (WGS) entry which is preliminary data.</text>
</comment>
<dbReference type="PROSITE" id="PS00894">
    <property type="entry name" value="HTH_DEOR_1"/>
    <property type="match status" value="1"/>
</dbReference>
<keyword evidence="3" id="KW-0804">Transcription</keyword>
<dbReference type="GO" id="GO:0003677">
    <property type="term" value="F:DNA binding"/>
    <property type="evidence" value="ECO:0007669"/>
    <property type="project" value="UniProtKB-KW"/>
</dbReference>
<dbReference type="AlphaFoldDB" id="A0A327WIC7"/>
<name>A0A327WIC7_LARAB</name>
<dbReference type="RefSeq" id="WP_111631487.1">
    <property type="nucleotide sequence ID" value="NZ_QLMC01000013.1"/>
</dbReference>
<dbReference type="InterPro" id="IPR001034">
    <property type="entry name" value="DeoR_HTH"/>
</dbReference>
<dbReference type="Gene3D" id="1.10.10.10">
    <property type="entry name" value="Winged helix-like DNA-binding domain superfamily/Winged helix DNA-binding domain"/>
    <property type="match status" value="1"/>
</dbReference>
<dbReference type="InterPro" id="IPR036388">
    <property type="entry name" value="WH-like_DNA-bd_sf"/>
</dbReference>
<proteinExistence type="predicted"/>
<reference evidence="5 6" key="1">
    <citation type="submission" date="2018-06" db="EMBL/GenBank/DDBJ databases">
        <title>Genomic Encyclopedia of Archaeal and Bacterial Type Strains, Phase II (KMG-II): from individual species to whole genera.</title>
        <authorList>
            <person name="Goeker M."/>
        </authorList>
    </citation>
    <scope>NUCLEOTIDE SEQUENCE [LARGE SCALE GENOMIC DNA]</scope>
    <source>
        <strain evidence="5 6">DSM 21851</strain>
    </source>
</reference>
<keyword evidence="2" id="KW-0238">DNA-binding</keyword>
<evidence type="ECO:0000256" key="2">
    <source>
        <dbReference type="ARBA" id="ARBA00023125"/>
    </source>
</evidence>
<dbReference type="Pfam" id="PF08220">
    <property type="entry name" value="HTH_DeoR"/>
    <property type="match status" value="1"/>
</dbReference>
<dbReference type="EMBL" id="QLMC01000013">
    <property type="protein sequence ID" value="RAJ90687.1"/>
    <property type="molecule type" value="Genomic_DNA"/>
</dbReference>
<evidence type="ECO:0000256" key="1">
    <source>
        <dbReference type="ARBA" id="ARBA00023015"/>
    </source>
</evidence>
<dbReference type="SMART" id="SM01134">
    <property type="entry name" value="DeoRC"/>
    <property type="match status" value="1"/>
</dbReference>
<dbReference type="InterPro" id="IPR014036">
    <property type="entry name" value="DeoR-like_C"/>
</dbReference>
<protein>
    <submittedName>
        <fullName evidence="5">DeoR family transcriptional regulator</fullName>
    </submittedName>
</protein>
<dbReference type="Gene3D" id="3.40.50.1360">
    <property type="match status" value="1"/>
</dbReference>
<dbReference type="SUPFAM" id="SSF100950">
    <property type="entry name" value="NagB/RpiA/CoA transferase-like"/>
    <property type="match status" value="1"/>
</dbReference>
<dbReference type="Pfam" id="PF00455">
    <property type="entry name" value="DeoRC"/>
    <property type="match status" value="1"/>
</dbReference>
<gene>
    <name evidence="5" type="ORF">LX87_05485</name>
</gene>
<keyword evidence="6" id="KW-1185">Reference proteome</keyword>
<dbReference type="SMART" id="SM00420">
    <property type="entry name" value="HTH_DEOR"/>
    <property type="match status" value="1"/>
</dbReference>
<dbReference type="PANTHER" id="PTHR30363">
    <property type="entry name" value="HTH-TYPE TRANSCRIPTIONAL REGULATOR SRLR-RELATED"/>
    <property type="match status" value="1"/>
</dbReference>
<dbReference type="SUPFAM" id="SSF46785">
    <property type="entry name" value="Winged helix' DNA-binding domain"/>
    <property type="match status" value="1"/>
</dbReference>
<dbReference type="PANTHER" id="PTHR30363:SF44">
    <property type="entry name" value="AGA OPERON TRANSCRIPTIONAL REPRESSOR-RELATED"/>
    <property type="match status" value="1"/>
</dbReference>
<dbReference type="InterPro" id="IPR036390">
    <property type="entry name" value="WH_DNA-bd_sf"/>
</dbReference>
<dbReference type="NCBIfam" id="NF040755">
    <property type="entry name" value="AgaR"/>
    <property type="match status" value="1"/>
</dbReference>
<dbReference type="OrthoDB" id="9797223at2"/>
<evidence type="ECO:0000313" key="6">
    <source>
        <dbReference type="Proteomes" id="UP000248790"/>
    </source>
</evidence>
<dbReference type="InterPro" id="IPR050313">
    <property type="entry name" value="Carb_Metab_HTH_regulators"/>
</dbReference>
<keyword evidence="1" id="KW-0805">Transcription regulation</keyword>
<organism evidence="5 6">
    <name type="scientific">Larkinella arboricola</name>
    <dbReference type="NCBI Taxonomy" id="643671"/>
    <lineage>
        <taxon>Bacteria</taxon>
        <taxon>Pseudomonadati</taxon>
        <taxon>Bacteroidota</taxon>
        <taxon>Cytophagia</taxon>
        <taxon>Cytophagales</taxon>
        <taxon>Spirosomataceae</taxon>
        <taxon>Larkinella</taxon>
    </lineage>
</organism>
<feature type="domain" description="HTH deoR-type" evidence="4">
    <location>
        <begin position="9"/>
        <end position="64"/>
    </location>
</feature>
<dbReference type="Proteomes" id="UP000248790">
    <property type="component" value="Unassembled WGS sequence"/>
</dbReference>
<dbReference type="GO" id="GO:0003700">
    <property type="term" value="F:DNA-binding transcription factor activity"/>
    <property type="evidence" value="ECO:0007669"/>
    <property type="project" value="InterPro"/>
</dbReference>
<sequence>MKLKKSTSTVERRTQILDKLNSEGQLNVTSLSTQLNVSEVTIRNDLNWLEKKNMLIRARGGAIKAERVGTEVSITEKNKLHYQEKLRIGKAAAALIEDGDTIILDSGTTTLEINNHLSNFASLTVITNALNIANRLAEHEHVNVIVPGGFLRKNSLSLVGATAEESFRNYFCDKLFLAVDGFSSTHGLSTPNVEEAHLNRIMIANARQVIVVTDSSKFHKRSFAFIAPISAVHIVITDSGIPDSDKKRLENAGIKVIIV</sequence>
<dbReference type="InterPro" id="IPR047779">
    <property type="entry name" value="AgaR-like"/>
</dbReference>
<dbReference type="InterPro" id="IPR037171">
    <property type="entry name" value="NagB/RpiA_transferase-like"/>
</dbReference>
<accession>A0A327WIC7</accession>
<dbReference type="PRINTS" id="PR00037">
    <property type="entry name" value="HTHLACR"/>
</dbReference>
<evidence type="ECO:0000313" key="5">
    <source>
        <dbReference type="EMBL" id="RAJ90687.1"/>
    </source>
</evidence>
<dbReference type="PROSITE" id="PS51000">
    <property type="entry name" value="HTH_DEOR_2"/>
    <property type="match status" value="1"/>
</dbReference>
<evidence type="ECO:0000259" key="4">
    <source>
        <dbReference type="PROSITE" id="PS51000"/>
    </source>
</evidence>
<dbReference type="InterPro" id="IPR018356">
    <property type="entry name" value="Tscrpt_reg_HTH_DeoR_CS"/>
</dbReference>